<comment type="caution">
    <text evidence="15">The sequence shown here is derived from an EMBL/GenBank/DDBJ whole genome shotgun (WGS) entry which is preliminary data.</text>
</comment>
<feature type="binding site" description="axial binding residue" evidence="13">
    <location>
        <position position="472"/>
    </location>
    <ligand>
        <name>heme</name>
        <dbReference type="ChEBI" id="CHEBI:30413"/>
    </ligand>
    <ligandPart>
        <name>Fe</name>
        <dbReference type="ChEBI" id="CHEBI:18248"/>
    </ligandPart>
</feature>
<gene>
    <name evidence="15" type="ORF">Zmor_022934</name>
</gene>
<comment type="cofactor">
    <cofactor evidence="1 13">
        <name>heme</name>
        <dbReference type="ChEBI" id="CHEBI:30413"/>
    </cofactor>
</comment>
<dbReference type="PROSITE" id="PS00086">
    <property type="entry name" value="CYTOCHROME_P450"/>
    <property type="match status" value="1"/>
</dbReference>
<name>A0AA38HWD7_9CUCU</name>
<evidence type="ECO:0000256" key="11">
    <source>
        <dbReference type="ARBA" id="ARBA00023033"/>
    </source>
</evidence>
<dbReference type="GO" id="GO:0016705">
    <property type="term" value="F:oxidoreductase activity, acting on paired donors, with incorporation or reduction of molecular oxygen"/>
    <property type="evidence" value="ECO:0007669"/>
    <property type="project" value="InterPro"/>
</dbReference>
<dbReference type="Gene3D" id="1.10.630.10">
    <property type="entry name" value="Cytochrome P450"/>
    <property type="match status" value="1"/>
</dbReference>
<dbReference type="InterPro" id="IPR017972">
    <property type="entry name" value="Cyt_P450_CS"/>
</dbReference>
<keyword evidence="5 13" id="KW-0349">Heme</keyword>
<dbReference type="PANTHER" id="PTHR24292:SF54">
    <property type="entry name" value="CYP9F3-RELATED"/>
    <property type="match status" value="1"/>
</dbReference>
<dbReference type="InterPro" id="IPR050476">
    <property type="entry name" value="Insect_CytP450_Detox"/>
</dbReference>
<dbReference type="Pfam" id="PF00067">
    <property type="entry name" value="p450"/>
    <property type="match status" value="1"/>
</dbReference>
<keyword evidence="9 14" id="KW-0560">Oxidoreductase</keyword>
<proteinExistence type="inferred from homology"/>
<keyword evidence="6 13" id="KW-0479">Metal-binding</keyword>
<dbReference type="PANTHER" id="PTHR24292">
    <property type="entry name" value="CYTOCHROME P450"/>
    <property type="match status" value="1"/>
</dbReference>
<accession>A0AA38HWD7</accession>
<keyword evidence="8" id="KW-0492">Microsome</keyword>
<keyword evidence="12" id="KW-0472">Membrane</keyword>
<dbReference type="InterPro" id="IPR001128">
    <property type="entry name" value="Cyt_P450"/>
</dbReference>
<dbReference type="InterPro" id="IPR002401">
    <property type="entry name" value="Cyt_P450_E_grp-I"/>
</dbReference>
<evidence type="ECO:0000256" key="12">
    <source>
        <dbReference type="ARBA" id="ARBA00023136"/>
    </source>
</evidence>
<organism evidence="15 16">
    <name type="scientific">Zophobas morio</name>
    <dbReference type="NCBI Taxonomy" id="2755281"/>
    <lineage>
        <taxon>Eukaryota</taxon>
        <taxon>Metazoa</taxon>
        <taxon>Ecdysozoa</taxon>
        <taxon>Arthropoda</taxon>
        <taxon>Hexapoda</taxon>
        <taxon>Insecta</taxon>
        <taxon>Pterygota</taxon>
        <taxon>Neoptera</taxon>
        <taxon>Endopterygota</taxon>
        <taxon>Coleoptera</taxon>
        <taxon>Polyphaga</taxon>
        <taxon>Cucujiformia</taxon>
        <taxon>Tenebrionidae</taxon>
        <taxon>Zophobas</taxon>
    </lineage>
</organism>
<evidence type="ECO:0000256" key="5">
    <source>
        <dbReference type="ARBA" id="ARBA00022617"/>
    </source>
</evidence>
<dbReference type="CDD" id="cd11056">
    <property type="entry name" value="CYP6-like"/>
    <property type="match status" value="1"/>
</dbReference>
<dbReference type="SUPFAM" id="SSF48264">
    <property type="entry name" value="Cytochrome P450"/>
    <property type="match status" value="1"/>
</dbReference>
<dbReference type="GO" id="GO:0004497">
    <property type="term" value="F:monooxygenase activity"/>
    <property type="evidence" value="ECO:0007669"/>
    <property type="project" value="UniProtKB-KW"/>
</dbReference>
<evidence type="ECO:0000313" key="15">
    <source>
        <dbReference type="EMBL" id="KAJ3645265.1"/>
    </source>
</evidence>
<dbReference type="FunFam" id="1.10.630.10:FF:000042">
    <property type="entry name" value="Cytochrome P450"/>
    <property type="match status" value="1"/>
</dbReference>
<protein>
    <recommendedName>
        <fullName evidence="17">Cytochrome P450 9e2</fullName>
    </recommendedName>
</protein>
<evidence type="ECO:0008006" key="17">
    <source>
        <dbReference type="Google" id="ProtNLM"/>
    </source>
</evidence>
<comment type="subcellular location">
    <subcellularLocation>
        <location evidence="3">Endoplasmic reticulum membrane</location>
        <topology evidence="3">Peripheral membrane protein</topology>
    </subcellularLocation>
    <subcellularLocation>
        <location evidence="2">Microsome membrane</location>
        <topology evidence="2">Peripheral membrane protein</topology>
    </subcellularLocation>
</comment>
<evidence type="ECO:0000256" key="6">
    <source>
        <dbReference type="ARBA" id="ARBA00022723"/>
    </source>
</evidence>
<evidence type="ECO:0000256" key="7">
    <source>
        <dbReference type="ARBA" id="ARBA00022824"/>
    </source>
</evidence>
<dbReference type="PRINTS" id="PR00463">
    <property type="entry name" value="EP450I"/>
</dbReference>
<evidence type="ECO:0000256" key="3">
    <source>
        <dbReference type="ARBA" id="ARBA00004406"/>
    </source>
</evidence>
<evidence type="ECO:0000256" key="10">
    <source>
        <dbReference type="ARBA" id="ARBA00023004"/>
    </source>
</evidence>
<evidence type="ECO:0000256" key="2">
    <source>
        <dbReference type="ARBA" id="ARBA00004174"/>
    </source>
</evidence>
<dbReference type="GO" id="GO:0005789">
    <property type="term" value="C:endoplasmic reticulum membrane"/>
    <property type="evidence" value="ECO:0007669"/>
    <property type="project" value="UniProtKB-SubCell"/>
</dbReference>
<dbReference type="AlphaFoldDB" id="A0AA38HWD7"/>
<dbReference type="Proteomes" id="UP001168821">
    <property type="component" value="Unassembled WGS sequence"/>
</dbReference>
<evidence type="ECO:0000256" key="8">
    <source>
        <dbReference type="ARBA" id="ARBA00022848"/>
    </source>
</evidence>
<keyword evidence="11 14" id="KW-0503">Monooxygenase</keyword>
<dbReference type="InterPro" id="IPR036396">
    <property type="entry name" value="Cyt_P450_sf"/>
</dbReference>
<dbReference type="GO" id="GO:0005506">
    <property type="term" value="F:iron ion binding"/>
    <property type="evidence" value="ECO:0007669"/>
    <property type="project" value="InterPro"/>
</dbReference>
<evidence type="ECO:0000256" key="9">
    <source>
        <dbReference type="ARBA" id="ARBA00023002"/>
    </source>
</evidence>
<dbReference type="PRINTS" id="PR00385">
    <property type="entry name" value="P450"/>
</dbReference>
<keyword evidence="7" id="KW-0256">Endoplasmic reticulum</keyword>
<evidence type="ECO:0000256" key="1">
    <source>
        <dbReference type="ARBA" id="ARBA00001971"/>
    </source>
</evidence>
<evidence type="ECO:0000313" key="16">
    <source>
        <dbReference type="Proteomes" id="UP001168821"/>
    </source>
</evidence>
<evidence type="ECO:0000256" key="4">
    <source>
        <dbReference type="ARBA" id="ARBA00010617"/>
    </source>
</evidence>
<reference evidence="15" key="1">
    <citation type="journal article" date="2023" name="G3 (Bethesda)">
        <title>Whole genome assemblies of Zophobas morio and Tenebrio molitor.</title>
        <authorList>
            <person name="Kaur S."/>
            <person name="Stinson S.A."/>
            <person name="diCenzo G.C."/>
        </authorList>
    </citation>
    <scope>NUCLEOTIDE SEQUENCE</scope>
    <source>
        <strain evidence="15">QUZm001</strain>
    </source>
</reference>
<dbReference type="GO" id="GO:0020037">
    <property type="term" value="F:heme binding"/>
    <property type="evidence" value="ECO:0007669"/>
    <property type="project" value="InterPro"/>
</dbReference>
<sequence>MWWILAAVAAVASAYWFLIRPHKYWVKKGVKQGSPTFIFGDSWAQTMQKQSFSEMIEMIYNMCPNTRYSGFYQFLQPTLFLKDPELIKQITVKDFDHFVDHQRFIPEDSDPLWSNNLFALNGKRWREMRATLSPAFTSSKMKYMFSLISQSGEQFVNYFLKKNEDVITVEMKDVFTRFANDVIANTAFGVECDSLVDRQNEFYVMGKEATDFSSFWTNLKFILYFLTPTLSDLFKVRFFSEEVNKFFTSLVKTNIQSREKHGVVRPDMIHLLLEARKNGLKHEDSPSIQDTGFATVEEHEFTKNAKKSEREITDQDIASQALIFFFAGFDTVSSLMSLMSYELAVNPDVQDKLVQEVDDTLETCGGKISYEGLLGMKYLDMVVSESLRKWPNAISTDRICTKPYTIEPKNPDEKPLHLEKGTNIWIPTFAIHRDPEYYPEPGRFDPERFSDENKANIKPYTYLPFGTGPRNCIGSRFALLETKILFFYILSHFRIVPVQKTPIPLVLCKKQFNLNAEKGFWLGLKRRCKI</sequence>
<evidence type="ECO:0000256" key="14">
    <source>
        <dbReference type="RuleBase" id="RU000461"/>
    </source>
</evidence>
<dbReference type="EMBL" id="JALNTZ010000007">
    <property type="protein sequence ID" value="KAJ3645265.1"/>
    <property type="molecule type" value="Genomic_DNA"/>
</dbReference>
<keyword evidence="10 13" id="KW-0408">Iron</keyword>
<evidence type="ECO:0000256" key="13">
    <source>
        <dbReference type="PIRSR" id="PIRSR602401-1"/>
    </source>
</evidence>
<comment type="similarity">
    <text evidence="4 14">Belongs to the cytochrome P450 family.</text>
</comment>
<keyword evidence="16" id="KW-1185">Reference proteome</keyword>